<dbReference type="GO" id="GO:0016020">
    <property type="term" value="C:membrane"/>
    <property type="evidence" value="ECO:0007669"/>
    <property type="project" value="UniProtKB-SubCell"/>
</dbReference>
<feature type="transmembrane region" description="Helical" evidence="8">
    <location>
        <begin position="90"/>
        <end position="110"/>
    </location>
</feature>
<evidence type="ECO:0000256" key="5">
    <source>
        <dbReference type="ARBA" id="ARBA00022692"/>
    </source>
</evidence>
<keyword evidence="3" id="KW-0474">Menaquinone biosynthesis</keyword>
<feature type="transmembrane region" description="Helical" evidence="8">
    <location>
        <begin position="271"/>
        <end position="288"/>
    </location>
</feature>
<gene>
    <name evidence="9" type="ORF">JKP88DRAFT_353867</name>
</gene>
<organism evidence="9 10">
    <name type="scientific">Tribonema minus</name>
    <dbReference type="NCBI Taxonomy" id="303371"/>
    <lineage>
        <taxon>Eukaryota</taxon>
        <taxon>Sar</taxon>
        <taxon>Stramenopiles</taxon>
        <taxon>Ochrophyta</taxon>
        <taxon>PX clade</taxon>
        <taxon>Xanthophyceae</taxon>
        <taxon>Tribonematales</taxon>
        <taxon>Tribonemataceae</taxon>
        <taxon>Tribonema</taxon>
    </lineage>
</organism>
<evidence type="ECO:0000256" key="6">
    <source>
        <dbReference type="ARBA" id="ARBA00022989"/>
    </source>
</evidence>
<keyword evidence="6 8" id="KW-1133">Transmembrane helix</keyword>
<feature type="transmembrane region" description="Helical" evidence="8">
    <location>
        <begin position="116"/>
        <end position="133"/>
    </location>
</feature>
<comment type="subcellular location">
    <subcellularLocation>
        <location evidence="1">Membrane</location>
        <topology evidence="1">Multi-pass membrane protein</topology>
    </subcellularLocation>
</comment>
<keyword evidence="7 8" id="KW-0472">Membrane</keyword>
<dbReference type="PIRSF" id="PIRSF005355">
    <property type="entry name" value="UBIAD1"/>
    <property type="match status" value="1"/>
</dbReference>
<protein>
    <submittedName>
        <fullName evidence="9">UbiA prenyltransferase family</fullName>
    </submittedName>
</protein>
<dbReference type="GO" id="GO:0009234">
    <property type="term" value="P:menaquinone biosynthetic process"/>
    <property type="evidence" value="ECO:0007669"/>
    <property type="project" value="UniProtKB-UniPathway"/>
</dbReference>
<sequence length="289" mass="31386">MSPVNYIVATRPWSFTVPVMGVLLTSALVHAQHGMPLLNRGCLEVMTLCICLQAAGNLLNSVFDYTYGVDNPATIGDRCLVDKKITVRGALLFALVLATAGSWLVIPKLLAPDRQFLYVFLASIALAVSYTAPPFKLKYRAMGDAVIFICFGPLTMTGAAIVMTGAPQYWVLPYALPVTLLTEAILHANNTRDIKEDARCGIKTVAMLLGYQRSRTLYYAMVAGAYLSALTLSMQYVGCCLVLLSVPLALSTLRSFSPPTMANMDEKTAQLHLLFSLLLNVGVYYSPAV</sequence>
<dbReference type="EMBL" id="JAFCMP010000102">
    <property type="protein sequence ID" value="KAG5186805.1"/>
    <property type="molecule type" value="Genomic_DNA"/>
</dbReference>
<dbReference type="AlphaFoldDB" id="A0A836CHJ2"/>
<reference evidence="9" key="1">
    <citation type="submission" date="2021-02" db="EMBL/GenBank/DDBJ databases">
        <title>First Annotated Genome of the Yellow-green Alga Tribonema minus.</title>
        <authorList>
            <person name="Mahan K.M."/>
        </authorList>
    </citation>
    <scope>NUCLEOTIDE SEQUENCE</scope>
    <source>
        <strain evidence="9">UTEX B ZZ1240</strain>
    </source>
</reference>
<keyword evidence="5 8" id="KW-0812">Transmembrane</keyword>
<evidence type="ECO:0000256" key="4">
    <source>
        <dbReference type="ARBA" id="ARBA00022679"/>
    </source>
</evidence>
<evidence type="ECO:0000256" key="1">
    <source>
        <dbReference type="ARBA" id="ARBA00004141"/>
    </source>
</evidence>
<evidence type="ECO:0000256" key="2">
    <source>
        <dbReference type="ARBA" id="ARBA00004863"/>
    </source>
</evidence>
<dbReference type="InterPro" id="IPR000537">
    <property type="entry name" value="UbiA_prenyltransferase"/>
</dbReference>
<feature type="transmembrane region" description="Helical" evidence="8">
    <location>
        <begin position="145"/>
        <end position="170"/>
    </location>
</feature>
<evidence type="ECO:0000256" key="7">
    <source>
        <dbReference type="ARBA" id="ARBA00023136"/>
    </source>
</evidence>
<dbReference type="UniPathway" id="UPA00079"/>
<evidence type="ECO:0000256" key="3">
    <source>
        <dbReference type="ARBA" id="ARBA00022428"/>
    </source>
</evidence>
<dbReference type="GO" id="GO:0042371">
    <property type="term" value="P:vitamin K biosynthetic process"/>
    <property type="evidence" value="ECO:0007669"/>
    <property type="project" value="TreeGrafter"/>
</dbReference>
<dbReference type="GO" id="GO:0004659">
    <property type="term" value="F:prenyltransferase activity"/>
    <property type="evidence" value="ECO:0007669"/>
    <property type="project" value="InterPro"/>
</dbReference>
<dbReference type="InterPro" id="IPR026046">
    <property type="entry name" value="UBIAD1"/>
</dbReference>
<evidence type="ECO:0000313" key="9">
    <source>
        <dbReference type="EMBL" id="KAG5186805.1"/>
    </source>
</evidence>
<keyword evidence="4 9" id="KW-0808">Transferase</keyword>
<name>A0A836CHJ2_9STRA</name>
<comment type="caution">
    <text evidence="9">The sequence shown here is derived from an EMBL/GenBank/DDBJ whole genome shotgun (WGS) entry which is preliminary data.</text>
</comment>
<keyword evidence="10" id="KW-1185">Reference proteome</keyword>
<dbReference type="InterPro" id="IPR044878">
    <property type="entry name" value="UbiA_sf"/>
</dbReference>
<dbReference type="Pfam" id="PF01040">
    <property type="entry name" value="UbiA"/>
    <property type="match status" value="1"/>
</dbReference>
<evidence type="ECO:0000256" key="8">
    <source>
        <dbReference type="SAM" id="Phobius"/>
    </source>
</evidence>
<dbReference type="Proteomes" id="UP000664859">
    <property type="component" value="Unassembled WGS sequence"/>
</dbReference>
<dbReference type="PANTHER" id="PTHR13929:SF0">
    <property type="entry name" value="UBIA PRENYLTRANSFERASE DOMAIN-CONTAINING PROTEIN 1"/>
    <property type="match status" value="1"/>
</dbReference>
<dbReference type="PANTHER" id="PTHR13929">
    <property type="entry name" value="1,4-DIHYDROXY-2-NAPHTHOATE OCTAPRENYLTRANSFERASE"/>
    <property type="match status" value="1"/>
</dbReference>
<dbReference type="Gene3D" id="1.10.357.140">
    <property type="entry name" value="UbiA prenyltransferase"/>
    <property type="match status" value="1"/>
</dbReference>
<accession>A0A836CHJ2</accession>
<dbReference type="CDD" id="cd13962">
    <property type="entry name" value="PT_UbiA_UBIAD1"/>
    <property type="match status" value="1"/>
</dbReference>
<proteinExistence type="predicted"/>
<evidence type="ECO:0000313" key="10">
    <source>
        <dbReference type="Proteomes" id="UP000664859"/>
    </source>
</evidence>
<comment type="pathway">
    <text evidence="2">Quinol/quinone metabolism; menaquinone biosynthesis.</text>
</comment>
<dbReference type="OrthoDB" id="203513at2759"/>
<feature type="transmembrane region" description="Helical" evidence="8">
    <location>
        <begin position="217"/>
        <end position="250"/>
    </location>
</feature>
<feature type="transmembrane region" description="Helical" evidence="8">
    <location>
        <begin position="12"/>
        <end position="31"/>
    </location>
</feature>